<dbReference type="InterPro" id="IPR007110">
    <property type="entry name" value="Ig-like_dom"/>
</dbReference>
<dbReference type="InterPro" id="IPR003599">
    <property type="entry name" value="Ig_sub"/>
</dbReference>
<dbReference type="Pfam" id="PF07679">
    <property type="entry name" value="I-set"/>
    <property type="match status" value="1"/>
</dbReference>
<dbReference type="SMART" id="SM00409">
    <property type="entry name" value="IG"/>
    <property type="match status" value="7"/>
</dbReference>
<evidence type="ECO:0008006" key="9">
    <source>
        <dbReference type="Google" id="ProtNLM"/>
    </source>
</evidence>
<dbReference type="InterPro" id="IPR013098">
    <property type="entry name" value="Ig_I-set"/>
</dbReference>
<protein>
    <recommendedName>
        <fullName evidence="9">Echinoid</fullName>
    </recommendedName>
</protein>
<comment type="caution">
    <text evidence="7">The sequence shown here is derived from an EMBL/GenBank/DDBJ whole genome shotgun (WGS) entry which is preliminary data.</text>
</comment>
<dbReference type="CDD" id="cd00063">
    <property type="entry name" value="FN3"/>
    <property type="match status" value="1"/>
</dbReference>
<dbReference type="Pfam" id="PF00041">
    <property type="entry name" value="fn3"/>
    <property type="match status" value="1"/>
</dbReference>
<sequence>MFVDVSMSSASSTSSSTSERKIVYNLKVDDDISSRGTRSEEARDTREGEDVTLECRFSRQLTAMKPAYFWVRTNRRDHDNVAIQGTPLDNNYRLEFKPDEGRYDLHISNVSYERDDGKFECRLKVSGSGKDIHSQAYTLTVLTPPGAPKISPSTNPTATEGQTLDLTCASRGGSPDPTVRWFRQGVAEPMDASIKTTMDQGVVSTLTLKPDKVDDGAAFKCIVWNRAMPAGDKLEATVTLNVNYYPRVDVGPDSTIRVERDGNANLNCNVDSKPRVSNVRWIRDGRFISTQFKHTIKSVTTQDAGKYKCSADNGLGQSGEAEVYLDVQYPPQVTVETGPGIARQKEAEEGEMVTIKCNVTANPPPMTVEWLRDGRPDFRQNGDLLKLHRVSADSAGTYICRATNVLNPTGTTRQRITKIGNATVTLLVRHRPGKAQITPDRPIASEGNAVTLTCSASPPGWPTPQYRWWRELDDSTTNSQTTVLATGPKYNIPSAHIGSEGKYHCEANNEMGHGERATVVLTVYQPPRFLVKLQPHLTKRIGETEFSVSCGAQGKPKPSVTWLKDGKELPPTLFDIATDESEGRNSVYTVQSTLRFVGRERPSGSQLIPSDRGEYTCIFENEVKPAKTTMHLRIEHEPITLHRYNKVAYDLRETAEVVCKVKAYPRPEFQWSYSTNTAPLLAGADGHYEINTTVNESGGDVYTSVLQISNVRQADYGEYNCRVANTLGSVKTQIRLQAKGAPERPEVLTAMDVGHSFITLQWTPGFNGGLHSTKYFVSYKRVLTTPNDDCYAPRKAGVPESWHEFDCQTKNPCNVTSLEQHQSYLFKVKAYNTKGQSNYSEEAAAMTKVDKIPSPQRVTFDPESHELTINIAATCLQLIAMVEVSTSMYGHNWRLVETMSLSPSGATSRKEATVLSLMPRRAAKTSGRALEITSDDDDVMDDHSSDNVRVRVRYCLQSNKETCGDYTEAEIGPSFIKEASSIPMPTVVIAVVFCVVFILLIALGVVFCCCRKTPVKKATSKDYEMDTTSVHPSIVQQAPPPYYPASGMENKALEHSMDLALDDPNKAAIYAAQNGYGYHVSQPQHPNGGEWVNMGYMENSYSNSNNGGSVNSQDSLWQMKMAAQANNAANLAASQEHHHHHLNDRNNPYGVYDPMNHGGYGTVDDYAPYPHLMPSATPDYSRSNNPSRQEYNQDKALRQHHMESPYHDVSGLPDPYMEHHMMMENMDDAARQQHQQHMPPMSFDETLESGYSTPNSRTGRMIREIIV</sequence>
<keyword evidence="6" id="KW-0393">Immunoglobulin domain</keyword>
<name>A0A6A4K841_APOLU</name>
<dbReference type="InterPro" id="IPR003961">
    <property type="entry name" value="FN3_dom"/>
</dbReference>
<evidence type="ECO:0000313" key="7">
    <source>
        <dbReference type="EMBL" id="KAF6208004.1"/>
    </source>
</evidence>
<dbReference type="InterPro" id="IPR036179">
    <property type="entry name" value="Ig-like_dom_sf"/>
</dbReference>
<evidence type="ECO:0000256" key="3">
    <source>
        <dbReference type="ARBA" id="ARBA00023136"/>
    </source>
</evidence>
<dbReference type="PROSITE" id="PS50853">
    <property type="entry name" value="FN3"/>
    <property type="match status" value="1"/>
</dbReference>
<dbReference type="SMART" id="SM00408">
    <property type="entry name" value="IGc2"/>
    <property type="match status" value="7"/>
</dbReference>
<dbReference type="SUPFAM" id="SSF48726">
    <property type="entry name" value="Immunoglobulin"/>
    <property type="match status" value="6"/>
</dbReference>
<evidence type="ECO:0000256" key="2">
    <source>
        <dbReference type="ARBA" id="ARBA00022737"/>
    </source>
</evidence>
<accession>A0A6A4K841</accession>
<dbReference type="OrthoDB" id="5857426at2759"/>
<dbReference type="GO" id="GO:0005886">
    <property type="term" value="C:plasma membrane"/>
    <property type="evidence" value="ECO:0007669"/>
    <property type="project" value="TreeGrafter"/>
</dbReference>
<dbReference type="InterPro" id="IPR051275">
    <property type="entry name" value="Cell_adhesion_signaling"/>
</dbReference>
<evidence type="ECO:0000313" key="8">
    <source>
        <dbReference type="Proteomes" id="UP000466442"/>
    </source>
</evidence>
<dbReference type="SUPFAM" id="SSF49265">
    <property type="entry name" value="Fibronectin type III"/>
    <property type="match status" value="1"/>
</dbReference>
<dbReference type="PROSITE" id="PS50835">
    <property type="entry name" value="IG_LIKE"/>
    <property type="match status" value="7"/>
</dbReference>
<evidence type="ECO:0000256" key="1">
    <source>
        <dbReference type="ARBA" id="ARBA00004479"/>
    </source>
</evidence>
<keyword evidence="8" id="KW-1185">Reference proteome</keyword>
<comment type="subcellular location">
    <subcellularLocation>
        <location evidence="1">Membrane</location>
        <topology evidence="1">Single-pass type I membrane protein</topology>
    </subcellularLocation>
</comment>
<evidence type="ECO:0000256" key="6">
    <source>
        <dbReference type="ARBA" id="ARBA00023319"/>
    </source>
</evidence>
<dbReference type="InterPro" id="IPR003598">
    <property type="entry name" value="Ig_sub2"/>
</dbReference>
<dbReference type="GO" id="GO:0009653">
    <property type="term" value="P:anatomical structure morphogenesis"/>
    <property type="evidence" value="ECO:0007669"/>
    <property type="project" value="UniProtKB-ARBA"/>
</dbReference>
<dbReference type="GO" id="GO:0050839">
    <property type="term" value="F:cell adhesion molecule binding"/>
    <property type="evidence" value="ECO:0007669"/>
    <property type="project" value="TreeGrafter"/>
</dbReference>
<keyword evidence="2" id="KW-0677">Repeat</keyword>
<evidence type="ECO:0000256" key="5">
    <source>
        <dbReference type="ARBA" id="ARBA00023180"/>
    </source>
</evidence>
<dbReference type="GO" id="GO:0030154">
    <property type="term" value="P:cell differentiation"/>
    <property type="evidence" value="ECO:0007669"/>
    <property type="project" value="UniProtKB-ARBA"/>
</dbReference>
<organism evidence="7 8">
    <name type="scientific">Apolygus lucorum</name>
    <name type="common">Small green plant bug</name>
    <name type="synonym">Lygocoris lucorum</name>
    <dbReference type="NCBI Taxonomy" id="248454"/>
    <lineage>
        <taxon>Eukaryota</taxon>
        <taxon>Metazoa</taxon>
        <taxon>Ecdysozoa</taxon>
        <taxon>Arthropoda</taxon>
        <taxon>Hexapoda</taxon>
        <taxon>Insecta</taxon>
        <taxon>Pterygota</taxon>
        <taxon>Neoptera</taxon>
        <taxon>Paraneoptera</taxon>
        <taxon>Hemiptera</taxon>
        <taxon>Heteroptera</taxon>
        <taxon>Panheteroptera</taxon>
        <taxon>Cimicomorpha</taxon>
        <taxon>Miridae</taxon>
        <taxon>Mirini</taxon>
        <taxon>Apolygus</taxon>
    </lineage>
</organism>
<dbReference type="Gene3D" id="2.60.40.10">
    <property type="entry name" value="Immunoglobulins"/>
    <property type="match status" value="8"/>
</dbReference>
<keyword evidence="5" id="KW-0325">Glycoprotein</keyword>
<dbReference type="PANTHER" id="PTHR11640">
    <property type="entry name" value="NEPHRIN"/>
    <property type="match status" value="1"/>
</dbReference>
<dbReference type="Proteomes" id="UP000466442">
    <property type="component" value="Unassembled WGS sequence"/>
</dbReference>
<dbReference type="GO" id="GO:0098609">
    <property type="term" value="P:cell-cell adhesion"/>
    <property type="evidence" value="ECO:0007669"/>
    <property type="project" value="TreeGrafter"/>
</dbReference>
<dbReference type="SMART" id="SM00060">
    <property type="entry name" value="FN3"/>
    <property type="match status" value="1"/>
</dbReference>
<keyword evidence="3" id="KW-0472">Membrane</keyword>
<keyword evidence="4" id="KW-1015">Disulfide bond</keyword>
<dbReference type="InterPro" id="IPR013783">
    <property type="entry name" value="Ig-like_fold"/>
</dbReference>
<dbReference type="AlphaFoldDB" id="A0A6A4K841"/>
<dbReference type="PANTHER" id="PTHR11640:SF134">
    <property type="entry name" value="ECHINOID, ISOFORM A-RELATED"/>
    <property type="match status" value="1"/>
</dbReference>
<gene>
    <name evidence="7" type="ORF">GE061_016453</name>
</gene>
<dbReference type="EMBL" id="WIXP02000007">
    <property type="protein sequence ID" value="KAF6208004.1"/>
    <property type="molecule type" value="Genomic_DNA"/>
</dbReference>
<dbReference type="InterPro" id="IPR036116">
    <property type="entry name" value="FN3_sf"/>
</dbReference>
<reference evidence="7" key="1">
    <citation type="journal article" date="2021" name="Mol. Ecol. Resour.">
        <title>Apolygus lucorum genome provides insights into omnivorousness and mesophyll feeding.</title>
        <authorList>
            <person name="Liu Y."/>
            <person name="Liu H."/>
            <person name="Wang H."/>
            <person name="Huang T."/>
            <person name="Liu B."/>
            <person name="Yang B."/>
            <person name="Yin L."/>
            <person name="Li B."/>
            <person name="Zhang Y."/>
            <person name="Zhang S."/>
            <person name="Jiang F."/>
            <person name="Zhang X."/>
            <person name="Ren Y."/>
            <person name="Wang B."/>
            <person name="Wang S."/>
            <person name="Lu Y."/>
            <person name="Wu K."/>
            <person name="Fan W."/>
            <person name="Wang G."/>
        </authorList>
    </citation>
    <scope>NUCLEOTIDE SEQUENCE</scope>
    <source>
        <strain evidence="7">12Hb</strain>
    </source>
</reference>
<dbReference type="Pfam" id="PF13927">
    <property type="entry name" value="Ig_3"/>
    <property type="match status" value="5"/>
</dbReference>
<proteinExistence type="predicted"/>
<dbReference type="GO" id="GO:0005911">
    <property type="term" value="C:cell-cell junction"/>
    <property type="evidence" value="ECO:0007669"/>
    <property type="project" value="TreeGrafter"/>
</dbReference>
<evidence type="ECO:0000256" key="4">
    <source>
        <dbReference type="ARBA" id="ARBA00023157"/>
    </source>
</evidence>